<dbReference type="Proteomes" id="UP001159405">
    <property type="component" value="Unassembled WGS sequence"/>
</dbReference>
<proteinExistence type="predicted"/>
<protein>
    <recommendedName>
        <fullName evidence="11">G-protein coupled receptors family 1 profile domain-containing protein</fullName>
    </recommendedName>
</protein>
<evidence type="ECO:0000256" key="7">
    <source>
        <dbReference type="ARBA" id="ARBA00023170"/>
    </source>
</evidence>
<feature type="transmembrane region" description="Helical" evidence="10">
    <location>
        <begin position="97"/>
        <end position="120"/>
    </location>
</feature>
<feature type="transmembrane region" description="Helical" evidence="10">
    <location>
        <begin position="141"/>
        <end position="160"/>
    </location>
</feature>
<evidence type="ECO:0000256" key="8">
    <source>
        <dbReference type="ARBA" id="ARBA00023180"/>
    </source>
</evidence>
<name>A0ABN8P3Z5_9CNID</name>
<dbReference type="PANTHER" id="PTHR24246:SF27">
    <property type="entry name" value="ADENOSINE RECEPTOR, ISOFORM A"/>
    <property type="match status" value="1"/>
</dbReference>
<evidence type="ECO:0000256" key="4">
    <source>
        <dbReference type="ARBA" id="ARBA00022989"/>
    </source>
</evidence>
<keyword evidence="3 10" id="KW-0812">Transmembrane</keyword>
<keyword evidence="8" id="KW-0325">Glycoprotein</keyword>
<dbReference type="CDD" id="cd00637">
    <property type="entry name" value="7tm_classA_rhodopsin-like"/>
    <property type="match status" value="1"/>
</dbReference>
<feature type="transmembrane region" description="Helical" evidence="10">
    <location>
        <begin position="51"/>
        <end position="77"/>
    </location>
</feature>
<dbReference type="PROSITE" id="PS50262">
    <property type="entry name" value="G_PROTEIN_RECEP_F1_2"/>
    <property type="match status" value="1"/>
</dbReference>
<feature type="transmembrane region" description="Helical" evidence="10">
    <location>
        <begin position="14"/>
        <end position="39"/>
    </location>
</feature>
<evidence type="ECO:0000256" key="5">
    <source>
        <dbReference type="ARBA" id="ARBA00023040"/>
    </source>
</evidence>
<keyword evidence="4 10" id="KW-1133">Transmembrane helix</keyword>
<reference evidence="12 13" key="1">
    <citation type="submission" date="2022-05" db="EMBL/GenBank/DDBJ databases">
        <authorList>
            <consortium name="Genoscope - CEA"/>
            <person name="William W."/>
        </authorList>
    </citation>
    <scope>NUCLEOTIDE SEQUENCE [LARGE SCALE GENOMIC DNA]</scope>
</reference>
<feature type="transmembrane region" description="Helical" evidence="10">
    <location>
        <begin position="224"/>
        <end position="244"/>
    </location>
</feature>
<evidence type="ECO:0000256" key="1">
    <source>
        <dbReference type="ARBA" id="ARBA00004651"/>
    </source>
</evidence>
<evidence type="ECO:0000313" key="13">
    <source>
        <dbReference type="Proteomes" id="UP001159405"/>
    </source>
</evidence>
<gene>
    <name evidence="12" type="ORF">PLOB_00035197</name>
</gene>
<evidence type="ECO:0000256" key="9">
    <source>
        <dbReference type="ARBA" id="ARBA00023224"/>
    </source>
</evidence>
<feature type="transmembrane region" description="Helical" evidence="10">
    <location>
        <begin position="264"/>
        <end position="286"/>
    </location>
</feature>
<evidence type="ECO:0000256" key="2">
    <source>
        <dbReference type="ARBA" id="ARBA00022475"/>
    </source>
</evidence>
<feature type="domain" description="G-protein coupled receptors family 1 profile" evidence="11">
    <location>
        <begin position="30"/>
        <end position="280"/>
    </location>
</feature>
<evidence type="ECO:0000259" key="11">
    <source>
        <dbReference type="PROSITE" id="PS50262"/>
    </source>
</evidence>
<dbReference type="InterPro" id="IPR017452">
    <property type="entry name" value="GPCR_Rhodpsn_7TM"/>
</dbReference>
<evidence type="ECO:0000313" key="12">
    <source>
        <dbReference type="EMBL" id="CAH3131448.1"/>
    </source>
</evidence>
<accession>A0ABN8P3Z5</accession>
<keyword evidence="9" id="KW-0807">Transducer</keyword>
<evidence type="ECO:0000256" key="3">
    <source>
        <dbReference type="ARBA" id="ARBA00022692"/>
    </source>
</evidence>
<evidence type="ECO:0000256" key="10">
    <source>
        <dbReference type="SAM" id="Phobius"/>
    </source>
</evidence>
<dbReference type="EMBL" id="CALNXK010000049">
    <property type="protein sequence ID" value="CAH3131448.1"/>
    <property type="molecule type" value="Genomic_DNA"/>
</dbReference>
<keyword evidence="6 10" id="KW-0472">Membrane</keyword>
<keyword evidence="13" id="KW-1185">Reference proteome</keyword>
<keyword evidence="2" id="KW-1003">Cell membrane</keyword>
<evidence type="ECO:0000256" key="6">
    <source>
        <dbReference type="ARBA" id="ARBA00023136"/>
    </source>
</evidence>
<dbReference type="Gene3D" id="1.20.1070.10">
    <property type="entry name" value="Rhodopsin 7-helix transmembrane proteins"/>
    <property type="match status" value="1"/>
</dbReference>
<comment type="subcellular location">
    <subcellularLocation>
        <location evidence="1">Cell membrane</location>
        <topology evidence="1">Multi-pass membrane protein</topology>
    </subcellularLocation>
</comment>
<keyword evidence="5" id="KW-0297">G-protein coupled receptor</keyword>
<dbReference type="PANTHER" id="PTHR24246">
    <property type="entry name" value="OLFACTORY RECEPTOR AND ADENOSINE RECEPTOR"/>
    <property type="match status" value="1"/>
</dbReference>
<sequence>MLKGPVNDGKGECITLVSVISLLSLTIVVGHALMLIILWKDPFKRFRTPPTFLVCGMVLANFISGLSAGPLFCYYVISSCSALRPPYLELLWNAASFMLYWTTSVSYLSMLGLSLCQYIGVKIPHKHSGLWSSAKKTTASFLGIITFISFLIPGMLPLGVSPIIVEKLQLHVTFQLSTFILCALYAALGVEYLQQVKRARESSNNAVKGMTCVRVRDRNFTRANLMLLACVTLLSLPIMITWHLSMYGGKLFSSKTGQTASGAVTITLFMMKITLDPFIYCMRLTIYRKAFKRIFKWRNRQVAHAGSS</sequence>
<organism evidence="12 13">
    <name type="scientific">Porites lobata</name>
    <dbReference type="NCBI Taxonomy" id="104759"/>
    <lineage>
        <taxon>Eukaryota</taxon>
        <taxon>Metazoa</taxon>
        <taxon>Cnidaria</taxon>
        <taxon>Anthozoa</taxon>
        <taxon>Hexacorallia</taxon>
        <taxon>Scleractinia</taxon>
        <taxon>Fungiina</taxon>
        <taxon>Poritidae</taxon>
        <taxon>Porites</taxon>
    </lineage>
</organism>
<feature type="transmembrane region" description="Helical" evidence="10">
    <location>
        <begin position="172"/>
        <end position="193"/>
    </location>
</feature>
<dbReference type="SUPFAM" id="SSF81321">
    <property type="entry name" value="Family A G protein-coupled receptor-like"/>
    <property type="match status" value="1"/>
</dbReference>
<keyword evidence="7" id="KW-0675">Receptor</keyword>
<comment type="caution">
    <text evidence="12">The sequence shown here is derived from an EMBL/GenBank/DDBJ whole genome shotgun (WGS) entry which is preliminary data.</text>
</comment>